<dbReference type="SUPFAM" id="SSF48208">
    <property type="entry name" value="Six-hairpin glycosidases"/>
    <property type="match status" value="1"/>
</dbReference>
<dbReference type="AlphaFoldDB" id="A0A7K4FPW3"/>
<sequence length="330" mass="37812">MEKELEEIRSSLLNELNKIQSVDGYPYAGYPRFMELFGRDSLISSLQLSYLYPDFLKHSLEVLSKYQGNSYNIATGEEPGKILHELSNSNTYISNPDKESWVVLNKPIFFSVDSTPLFIISAILFMKKHSEMYLSSIIKSIEKAVIWLLNKSESTGFLTYNTTEIHNKLASMGWMDGSWDLYSKLSGDIALIEVQAYTYEALRLFNEIFPFSKLHKIIDDKLSYLRNNINKFFWIDSIKYYSPAISISNGTINALKNITSGPGHLLITDIIDSHKKKMVVETLFGKNMMTSYGIRTVATNDNIFNPFKYQTGSIWPNDNWIIMEGLKRSG</sequence>
<dbReference type="Proteomes" id="UP000546917">
    <property type="component" value="Unassembled WGS sequence"/>
</dbReference>
<comment type="caution">
    <text evidence="2">The sequence shown here is derived from an EMBL/GenBank/DDBJ whole genome shotgun (WGS) entry which is preliminary data.</text>
</comment>
<protein>
    <recommendedName>
        <fullName evidence="1">Mannosylglycerate hydrolase MGH1-like glycoside hydrolase domain-containing protein</fullName>
    </recommendedName>
</protein>
<evidence type="ECO:0000313" key="3">
    <source>
        <dbReference type="Proteomes" id="UP000546917"/>
    </source>
</evidence>
<organism evidence="2 3">
    <name type="scientific">Ferroplasma acidiphilum</name>
    <dbReference type="NCBI Taxonomy" id="74969"/>
    <lineage>
        <taxon>Archaea</taxon>
        <taxon>Methanobacteriati</taxon>
        <taxon>Thermoplasmatota</taxon>
        <taxon>Thermoplasmata</taxon>
        <taxon>Thermoplasmatales</taxon>
        <taxon>Ferroplasmaceae</taxon>
        <taxon>Ferroplasma</taxon>
    </lineage>
</organism>
<dbReference type="InterPro" id="IPR008928">
    <property type="entry name" value="6-hairpin_glycosidase_sf"/>
</dbReference>
<reference evidence="2 3" key="1">
    <citation type="submission" date="2020-05" db="EMBL/GenBank/DDBJ databases">
        <authorList>
            <person name="Zhang R."/>
        </authorList>
    </citation>
    <scope>NUCLEOTIDE SEQUENCE [LARGE SCALE GENOMIC DNA]</scope>
    <source>
        <strain evidence="2 3">DSM 28986</strain>
    </source>
</reference>
<dbReference type="Gene3D" id="1.50.10.10">
    <property type="match status" value="1"/>
</dbReference>
<evidence type="ECO:0000313" key="2">
    <source>
        <dbReference type="EMBL" id="NOL60985.1"/>
    </source>
</evidence>
<dbReference type="Pfam" id="PF22422">
    <property type="entry name" value="MGH1-like_GH"/>
    <property type="match status" value="1"/>
</dbReference>
<dbReference type="GO" id="GO:0005975">
    <property type="term" value="P:carbohydrate metabolic process"/>
    <property type="evidence" value="ECO:0007669"/>
    <property type="project" value="InterPro"/>
</dbReference>
<gene>
    <name evidence="2" type="ORF">HLB00_09150</name>
</gene>
<name>A0A7K4FPW3_9ARCH</name>
<dbReference type="EMBL" id="JABGBP010000380">
    <property type="protein sequence ID" value="NOL60985.1"/>
    <property type="molecule type" value="Genomic_DNA"/>
</dbReference>
<dbReference type="InterPro" id="IPR012341">
    <property type="entry name" value="6hp_glycosidase-like_sf"/>
</dbReference>
<dbReference type="RefSeq" id="WP_201800995.1">
    <property type="nucleotide sequence ID" value="NZ_JABGBP010000380.1"/>
</dbReference>
<evidence type="ECO:0000259" key="1">
    <source>
        <dbReference type="Pfam" id="PF22422"/>
    </source>
</evidence>
<feature type="domain" description="Mannosylglycerate hydrolase MGH1-like glycoside hydrolase" evidence="1">
    <location>
        <begin position="266"/>
        <end position="330"/>
    </location>
</feature>
<proteinExistence type="predicted"/>
<dbReference type="InterPro" id="IPR054491">
    <property type="entry name" value="MGH1-like_GH"/>
</dbReference>
<accession>A0A7K4FPW3</accession>
<feature type="non-terminal residue" evidence="2">
    <location>
        <position position="330"/>
    </location>
</feature>